<dbReference type="EMBL" id="JAPDOD010000012">
    <property type="protein sequence ID" value="MDA0161412.1"/>
    <property type="molecule type" value="Genomic_DNA"/>
</dbReference>
<dbReference type="Gene3D" id="2.60.40.10">
    <property type="entry name" value="Immunoglobulins"/>
    <property type="match status" value="1"/>
</dbReference>
<evidence type="ECO:0000313" key="4">
    <source>
        <dbReference type="EMBL" id="MDA0161412.1"/>
    </source>
</evidence>
<accession>A0A9X3MS67</accession>
<protein>
    <submittedName>
        <fullName evidence="4">PKD domain-containing protein</fullName>
    </submittedName>
</protein>
<comment type="caution">
    <text evidence="4">The sequence shown here is derived from an EMBL/GenBank/DDBJ whole genome shotgun (WGS) entry which is preliminary data.</text>
</comment>
<keyword evidence="2" id="KW-0732">Signal</keyword>
<organism evidence="4 5">
    <name type="scientific">Solirubrobacter ginsenosidimutans</name>
    <dbReference type="NCBI Taxonomy" id="490573"/>
    <lineage>
        <taxon>Bacteria</taxon>
        <taxon>Bacillati</taxon>
        <taxon>Actinomycetota</taxon>
        <taxon>Thermoleophilia</taxon>
        <taxon>Solirubrobacterales</taxon>
        <taxon>Solirubrobacteraceae</taxon>
        <taxon>Solirubrobacter</taxon>
    </lineage>
</organism>
<feature type="compositionally biased region" description="Basic residues" evidence="1">
    <location>
        <begin position="590"/>
        <end position="601"/>
    </location>
</feature>
<reference evidence="4" key="1">
    <citation type="submission" date="2022-10" db="EMBL/GenBank/DDBJ databases">
        <title>The WGS of Solirubrobacter ginsenosidimutans DSM 21036.</title>
        <authorList>
            <person name="Jiang Z."/>
        </authorList>
    </citation>
    <scope>NUCLEOTIDE SEQUENCE</scope>
    <source>
        <strain evidence="4">DSM 21036</strain>
    </source>
</reference>
<dbReference type="PROSITE" id="PS50093">
    <property type="entry name" value="PKD"/>
    <property type="match status" value="1"/>
</dbReference>
<name>A0A9X3MS67_9ACTN</name>
<gene>
    <name evidence="4" type="ORF">OM076_14135</name>
</gene>
<feature type="signal peptide" evidence="2">
    <location>
        <begin position="1"/>
        <end position="19"/>
    </location>
</feature>
<feature type="chain" id="PRO_5040886386" evidence="2">
    <location>
        <begin position="20"/>
        <end position="628"/>
    </location>
</feature>
<feature type="domain" description="PKD" evidence="3">
    <location>
        <begin position="565"/>
        <end position="628"/>
    </location>
</feature>
<proteinExistence type="predicted"/>
<dbReference type="InterPro" id="IPR013783">
    <property type="entry name" value="Ig-like_fold"/>
</dbReference>
<sequence length="628" mass="65502">MRILCVLFACLVLPAPAFAGISPVTPIDGPSPDIVDFGGTAMAPDGTGGIVYRKRVDGRTHIFAAQFDGNGWRAPQRVDNGQPFDSSWPAIGAGTGGRLVVAWVQEFGPSSDRLYSAGLDPGATRFQAPVPVDLNVGESTGTYPALAMNGNGNAYLAYLVMQLPSGTDPPGYTRGELRVARYDGTYWSGFGLPLNRNVQAPLRVPVAGATPQVTIDATGNGILAWQEPDDALIDRIWARRLFGTNTGIATQVSPATWKDVPLRAPVDQFSLDSAGFGQGAIAYRQQPAAGGPLVGTRIMLTTIPETSAPNAAAFGAPRIVDGAGDGAPPVAPGPAAVAVDRVGDTATVFSFAQRSILIPADDRTVRAPERLDDGRTSIGGTPEVDIAASGAAVAAWQVRRGSSGGVGVTERRADGVPVSQALAAPAGGIVTGFALAGSGLGDGLLGWMQGGQVAGVVVDAPPDPFAANAPTTYVRTPPQIRWDMPAHAIGDVTFAVTIDDDTVAENLKTTKLALRKRDLDDGVHVLQVVATDPSGQETTSRPADLKVDLTKPRVRVQRFRNRLVQVTVSDPTSGVDNTSVRVSWGDGKRSSGRRTAAHRYRSGGPFTVTVSARDKAGNRISSKKKVSP</sequence>
<dbReference type="SUPFAM" id="SSF89372">
    <property type="entry name" value="Fucose-specific lectin"/>
    <property type="match status" value="1"/>
</dbReference>
<evidence type="ECO:0000259" key="3">
    <source>
        <dbReference type="PROSITE" id="PS50093"/>
    </source>
</evidence>
<evidence type="ECO:0000313" key="5">
    <source>
        <dbReference type="Proteomes" id="UP001149140"/>
    </source>
</evidence>
<dbReference type="AlphaFoldDB" id="A0A9X3MS67"/>
<feature type="region of interest" description="Disordered" evidence="1">
    <location>
        <begin position="583"/>
        <end position="628"/>
    </location>
</feature>
<dbReference type="GO" id="GO:0005975">
    <property type="term" value="P:carbohydrate metabolic process"/>
    <property type="evidence" value="ECO:0007669"/>
    <property type="project" value="UniProtKB-ARBA"/>
</dbReference>
<evidence type="ECO:0000256" key="2">
    <source>
        <dbReference type="SAM" id="SignalP"/>
    </source>
</evidence>
<keyword evidence="5" id="KW-1185">Reference proteome</keyword>
<evidence type="ECO:0000256" key="1">
    <source>
        <dbReference type="SAM" id="MobiDB-lite"/>
    </source>
</evidence>
<dbReference type="RefSeq" id="WP_270040622.1">
    <property type="nucleotide sequence ID" value="NZ_JAPDOD010000012.1"/>
</dbReference>
<dbReference type="InterPro" id="IPR035986">
    <property type="entry name" value="PKD_dom_sf"/>
</dbReference>
<dbReference type="InterPro" id="IPR000601">
    <property type="entry name" value="PKD_dom"/>
</dbReference>
<dbReference type="Proteomes" id="UP001149140">
    <property type="component" value="Unassembled WGS sequence"/>
</dbReference>
<dbReference type="CDD" id="cd00146">
    <property type="entry name" value="PKD"/>
    <property type="match status" value="1"/>
</dbReference>
<dbReference type="SUPFAM" id="SSF49299">
    <property type="entry name" value="PKD domain"/>
    <property type="match status" value="1"/>
</dbReference>